<dbReference type="Gene3D" id="3.55.50.10">
    <property type="entry name" value="Baseplate protein-like domains"/>
    <property type="match status" value="1"/>
</dbReference>
<evidence type="ECO:0000313" key="3">
    <source>
        <dbReference type="Proteomes" id="UP000252733"/>
    </source>
</evidence>
<dbReference type="Pfam" id="PF04717">
    <property type="entry name" value="Phage_base_V"/>
    <property type="match status" value="1"/>
</dbReference>
<comment type="caution">
    <text evidence="2">The sequence shown here is derived from an EMBL/GenBank/DDBJ whole genome shotgun (WGS) entry which is preliminary data.</text>
</comment>
<dbReference type="Proteomes" id="UP000252733">
    <property type="component" value="Unassembled WGS sequence"/>
</dbReference>
<dbReference type="SUPFAM" id="SSF69349">
    <property type="entry name" value="Phage fibre proteins"/>
    <property type="match status" value="1"/>
</dbReference>
<dbReference type="Gene3D" id="2.30.110.50">
    <property type="match status" value="1"/>
</dbReference>
<dbReference type="SUPFAM" id="SSF69255">
    <property type="entry name" value="gp5 N-terminal domain-like"/>
    <property type="match status" value="1"/>
</dbReference>
<dbReference type="Gene3D" id="2.40.50.230">
    <property type="entry name" value="Gp5 N-terminal domain"/>
    <property type="match status" value="1"/>
</dbReference>
<reference evidence="2 3" key="1">
    <citation type="submission" date="2018-07" db="EMBL/GenBank/DDBJ databases">
        <title>Freshwater and sediment microbial communities from various areas in North America, analyzing microbe dynamics in response to fracking.</title>
        <authorList>
            <person name="Lamendella R."/>
        </authorList>
    </citation>
    <scope>NUCLEOTIDE SEQUENCE [LARGE SCALE GENOMIC DNA]</scope>
    <source>
        <strain evidence="2 3">160A</strain>
    </source>
</reference>
<dbReference type="SUPFAM" id="SSF69279">
    <property type="entry name" value="Phage tail proteins"/>
    <property type="match status" value="1"/>
</dbReference>
<dbReference type="InterPro" id="IPR006531">
    <property type="entry name" value="Gp5/Vgr_OB"/>
</dbReference>
<dbReference type="Pfam" id="PF05954">
    <property type="entry name" value="Phage_GPD"/>
    <property type="match status" value="1"/>
</dbReference>
<gene>
    <name evidence="2" type="ORF">DFO77_12368</name>
</gene>
<dbReference type="Gene3D" id="3.10.450.190">
    <property type="match status" value="1"/>
</dbReference>
<dbReference type="RefSeq" id="WP_114437698.1">
    <property type="nucleotide sequence ID" value="NZ_QPIZ01000023.1"/>
</dbReference>
<keyword evidence="3" id="KW-1185">Reference proteome</keyword>
<protein>
    <submittedName>
        <fullName evidence="2">Late control gene D protein (GPD)</fullName>
    </submittedName>
</protein>
<evidence type="ECO:0000313" key="2">
    <source>
        <dbReference type="EMBL" id="RCW30242.1"/>
    </source>
</evidence>
<feature type="domain" description="Gp5/Type VI secretion system Vgr protein OB-fold" evidence="1">
    <location>
        <begin position="369"/>
        <end position="448"/>
    </location>
</feature>
<dbReference type="AlphaFoldDB" id="A0A368UN86"/>
<name>A0A368UN86_9BACT</name>
<organism evidence="2 3">
    <name type="scientific">Marinilabilia salmonicolor</name>
    <dbReference type="NCBI Taxonomy" id="989"/>
    <lineage>
        <taxon>Bacteria</taxon>
        <taxon>Pseudomonadati</taxon>
        <taxon>Bacteroidota</taxon>
        <taxon>Bacteroidia</taxon>
        <taxon>Marinilabiliales</taxon>
        <taxon>Marinilabiliaceae</taxon>
        <taxon>Marinilabilia</taxon>
    </lineage>
</organism>
<evidence type="ECO:0000259" key="1">
    <source>
        <dbReference type="Pfam" id="PF04717"/>
    </source>
</evidence>
<proteinExistence type="predicted"/>
<sequence>MNSSELNNVQVDVIVDGQKCDYTEMQLHQTMSGHHTFQVEVNYRPGKPTVWTETPETIYDQLGKNLGIRMKHRQSGETNDFRGIITDIEVVGKDGDQGQVVLKGGSPTLLLDRDPSMAVFIDNTLAGIISETIDGYGLTFELENKPKFETTIPYAARYKETGYSFLSRLAASCGDWFYYNGKKLVVGNPQNDETRRVAYDVEIKSINISAGLNNLNTEIYDYNAVENDYFEDAPDRPIKGMNSYMEVAKGKSESIYKTTCKLPMNRAIIDENDIMHQMKACHSRSATKLSNVRAEAKTCAIRLGELVSVRLPKSHQKDVGPDLGRYRIMEVTHQVDEAGIYSNIFKGVAGGTEMLPDDHIQTPTAFPEPAVVTDNSDPLNMGRVKVRYFWQEEEESTNWMRLQGQSAGSSDVVKKNRGLVFIPEIEDQVMVAFEQGNPDRPYVTGSLFHRDNGGGAATDNNIKSITTRSGHTIEFDDTEGEEKIHIRDNGGSVITFDTKEKSLLINSVENIDMSAKNINLSAEENISLGAKKNVELAAEADVNTVAKGNVAMQSDGDTSVAAKGAVTMEAKQDVAINGMNAALDGKQNVDLKGGVQANVSGSMTCVKGAAFKIDVM</sequence>
<dbReference type="InterPro" id="IPR037026">
    <property type="entry name" value="Vgr_OB-fold_dom_sf"/>
</dbReference>
<accession>A0A368UN86</accession>
<dbReference type="EMBL" id="QPIZ01000023">
    <property type="protein sequence ID" value="RCW30242.1"/>
    <property type="molecule type" value="Genomic_DNA"/>
</dbReference>